<evidence type="ECO:0000313" key="2">
    <source>
        <dbReference type="EMBL" id="MBB6346412.1"/>
    </source>
</evidence>
<organism evidence="2 3">
    <name type="scientific">Nonomuraea muscovyensis</name>
    <dbReference type="NCBI Taxonomy" id="1124761"/>
    <lineage>
        <taxon>Bacteria</taxon>
        <taxon>Bacillati</taxon>
        <taxon>Actinomycetota</taxon>
        <taxon>Actinomycetes</taxon>
        <taxon>Streptosporangiales</taxon>
        <taxon>Streptosporangiaceae</taxon>
        <taxon>Nonomuraea</taxon>
    </lineage>
</organism>
<feature type="compositionally biased region" description="Low complexity" evidence="1">
    <location>
        <begin position="117"/>
        <end position="132"/>
    </location>
</feature>
<evidence type="ECO:0000256" key="1">
    <source>
        <dbReference type="SAM" id="MobiDB-lite"/>
    </source>
</evidence>
<proteinExistence type="predicted"/>
<dbReference type="EMBL" id="JACHJB010000001">
    <property type="protein sequence ID" value="MBB6346412.1"/>
    <property type="molecule type" value="Genomic_DNA"/>
</dbReference>
<reference evidence="2 3" key="1">
    <citation type="submission" date="2020-08" db="EMBL/GenBank/DDBJ databases">
        <title>Sequencing the genomes of 1000 actinobacteria strains.</title>
        <authorList>
            <person name="Klenk H.-P."/>
        </authorList>
    </citation>
    <scope>NUCLEOTIDE SEQUENCE [LARGE SCALE GENOMIC DNA]</scope>
    <source>
        <strain evidence="2 3">DSM 45913</strain>
    </source>
</reference>
<evidence type="ECO:0000313" key="3">
    <source>
        <dbReference type="Proteomes" id="UP000583800"/>
    </source>
</evidence>
<name>A0A7X0EVY8_9ACTN</name>
<sequence>MITREDRACPLIIADQCCSCPLTEHGTVTASAADCLSLLECFQRLPDPRDPRGVRHALASLPASAAAAVLHRYRPVRPLLMGRTDAALRPHPTTYVAKGSHSVPLPARGERPAAQRPATPRSATSHAATRSSWRCRRHEPSVAPWAALYRAANLSPQAKEEINPAAEAATLLSQTRKRPGAVFASGHLGWSCEVVRGGRTADLPLFRRNNHPAPVIKTMVRCGRWRGWVDVWGRCCQRCCHLSHGHREAAEKGRCSNRHGPRLREPRPAIVRASPVIGRQTGHPSPITSS</sequence>
<accession>A0A7X0EVY8</accession>
<protein>
    <submittedName>
        <fullName evidence="2">Uncharacterized protein</fullName>
    </submittedName>
</protein>
<dbReference type="Proteomes" id="UP000583800">
    <property type="component" value="Unassembled WGS sequence"/>
</dbReference>
<keyword evidence="3" id="KW-1185">Reference proteome</keyword>
<gene>
    <name evidence="2" type="ORF">FHU36_002921</name>
</gene>
<feature type="region of interest" description="Disordered" evidence="1">
    <location>
        <begin position="95"/>
        <end position="134"/>
    </location>
</feature>
<dbReference type="AlphaFoldDB" id="A0A7X0EVY8"/>
<comment type="caution">
    <text evidence="2">The sequence shown here is derived from an EMBL/GenBank/DDBJ whole genome shotgun (WGS) entry which is preliminary data.</text>
</comment>